<dbReference type="EMBL" id="QUMX01000010">
    <property type="protein sequence ID" value="REG47752.1"/>
    <property type="molecule type" value="Genomic_DNA"/>
</dbReference>
<dbReference type="Proteomes" id="UP000256941">
    <property type="component" value="Unassembled WGS sequence"/>
</dbReference>
<keyword evidence="1" id="KW-0732">Signal</keyword>
<feature type="signal peptide" evidence="1">
    <location>
        <begin position="1"/>
        <end position="20"/>
    </location>
</feature>
<dbReference type="Proteomes" id="UP000256794">
    <property type="component" value="Unassembled WGS sequence"/>
</dbReference>
<accession>A0A099FG99</accession>
<evidence type="ECO:0000313" key="4">
    <source>
        <dbReference type="EMBL" id="REG47752.1"/>
    </source>
</evidence>
<evidence type="ECO:0000259" key="2">
    <source>
        <dbReference type="Pfam" id="PF04945"/>
    </source>
</evidence>
<comment type="caution">
    <text evidence="3">The sequence shown here is derived from an EMBL/GenBank/DDBJ whole genome shotgun (WGS) entry which is preliminary data.</text>
</comment>
<keyword evidence="5" id="KW-1185">Reference proteome</keyword>
<evidence type="ECO:0000313" key="3">
    <source>
        <dbReference type="EMBL" id="REF68605.1"/>
    </source>
</evidence>
<proteinExistence type="predicted"/>
<reference evidence="5 6" key="1">
    <citation type="submission" date="2018-08" db="EMBL/GenBank/DDBJ databases">
        <title>Genomic Encyclopedia of Archaeal and Bacterial Type Strains, Phase II (KMG-II): from individual species to whole genera.</title>
        <authorList>
            <person name="Goeker M."/>
        </authorList>
    </citation>
    <scope>NUCLEOTIDE SEQUENCE [LARGE SCALE GENOMIC DNA]</scope>
    <source>
        <strain evidence="3 6">DSM 17099</strain>
        <strain evidence="4 5">DSM 582</strain>
    </source>
</reference>
<evidence type="ECO:0000313" key="5">
    <source>
        <dbReference type="Proteomes" id="UP000256794"/>
    </source>
</evidence>
<dbReference type="Pfam" id="PF04945">
    <property type="entry name" value="YHS"/>
    <property type="match status" value="1"/>
</dbReference>
<dbReference type="AlphaFoldDB" id="A0A099FG99"/>
<dbReference type="RefSeq" id="WP_036756664.1">
    <property type="nucleotide sequence ID" value="NZ_JALGYX010000013.1"/>
</dbReference>
<dbReference type="OrthoDB" id="344729at2"/>
<protein>
    <submittedName>
        <fullName evidence="3">YHS domain-containing protein</fullName>
    </submittedName>
</protein>
<feature type="chain" id="PRO_5044540510" evidence="1">
    <location>
        <begin position="21"/>
        <end position="137"/>
    </location>
</feature>
<accession>A0A3D9XDF6</accession>
<dbReference type="InterPro" id="IPR007029">
    <property type="entry name" value="YHS_dom"/>
</dbReference>
<gene>
    <name evidence="4" type="ORF">ATH84_1010103</name>
    <name evidence="3" type="ORF">BDD41_3668</name>
</gene>
<feature type="domain" description="YHS" evidence="2">
    <location>
        <begin position="39"/>
        <end position="75"/>
    </location>
</feature>
<evidence type="ECO:0000256" key="1">
    <source>
        <dbReference type="SAM" id="SignalP"/>
    </source>
</evidence>
<dbReference type="NCBIfam" id="NF041384">
    <property type="entry name" value="YHS_seleno_dom"/>
    <property type="match status" value="1"/>
</dbReference>
<evidence type="ECO:0000313" key="6">
    <source>
        <dbReference type="Proteomes" id="UP000256941"/>
    </source>
</evidence>
<organism evidence="3 6">
    <name type="scientific">Paracoccus versutus</name>
    <name type="common">Thiobacillus versutus</name>
    <dbReference type="NCBI Taxonomy" id="34007"/>
    <lineage>
        <taxon>Bacteria</taxon>
        <taxon>Pseudomonadati</taxon>
        <taxon>Pseudomonadota</taxon>
        <taxon>Alphaproteobacteria</taxon>
        <taxon>Rhodobacterales</taxon>
        <taxon>Paracoccaceae</taxon>
        <taxon>Paracoccus</taxon>
    </lineage>
</organism>
<sequence length="137" mass="15212">MIRPILASLMLALPVSAALAQDWALDGMDPVSYGTENAAVPGRTDLVTVWRGQAWHFASEQNRNLFEANPKAYAPGLGGLCVLALSEGRSEPGNPRYFVVIGQRTYFLRSERARERLLADPQQILMRAKAVWTRMNP</sequence>
<dbReference type="EMBL" id="QTUJ01000003">
    <property type="protein sequence ID" value="REF68605.1"/>
    <property type="molecule type" value="Genomic_DNA"/>
</dbReference>
<name>A0A099FG99_PARVE</name>
<dbReference type="eggNOG" id="COG3350">
    <property type="taxonomic scope" value="Bacteria"/>
</dbReference>